<dbReference type="Gene3D" id="3.40.718.10">
    <property type="entry name" value="Isopropylmalate Dehydrogenase"/>
    <property type="match status" value="1"/>
</dbReference>
<comment type="similarity">
    <text evidence="7">Belongs to the PdxA family.</text>
</comment>
<dbReference type="GO" id="GO:0051287">
    <property type="term" value="F:NAD binding"/>
    <property type="evidence" value="ECO:0007669"/>
    <property type="project" value="InterPro"/>
</dbReference>
<comment type="miscellaneous">
    <text evidence="7">The active site is located at the dimer interface.</text>
</comment>
<keyword evidence="3 7" id="KW-0521">NADP</keyword>
<dbReference type="GO" id="GO:0050897">
    <property type="term" value="F:cobalt ion binding"/>
    <property type="evidence" value="ECO:0007669"/>
    <property type="project" value="UniProtKB-UniRule"/>
</dbReference>
<comment type="function">
    <text evidence="7">Catalyzes the NAD(P)-dependent oxidation of 4-(phosphooxy)-L-threonine (HTP) into 2-amino-3-oxo-4-(phosphooxy)butyric acid which spontaneously decarboxylates to form 3-amino-2-oxopropyl phosphate (AHAP).</text>
</comment>
<organism evidence="8 9">
    <name type="scientific">Methylobacterium aquaticum</name>
    <dbReference type="NCBI Taxonomy" id="270351"/>
    <lineage>
        <taxon>Bacteria</taxon>
        <taxon>Pseudomonadati</taxon>
        <taxon>Pseudomonadota</taxon>
        <taxon>Alphaproteobacteria</taxon>
        <taxon>Hyphomicrobiales</taxon>
        <taxon>Methylobacteriaceae</taxon>
        <taxon>Methylobacterium</taxon>
    </lineage>
</organism>
<feature type="binding site" evidence="7">
    <location>
        <position position="158"/>
    </location>
    <ligand>
        <name>substrate</name>
    </ligand>
</feature>
<dbReference type="UniPathway" id="UPA00244">
    <property type="reaction ID" value="UER00312"/>
</dbReference>
<dbReference type="SUPFAM" id="SSF53659">
    <property type="entry name" value="Isocitrate/Isopropylmalate dehydrogenase-like"/>
    <property type="match status" value="1"/>
</dbReference>
<dbReference type="NCBIfam" id="NF003699">
    <property type="entry name" value="PRK05312.1"/>
    <property type="match status" value="1"/>
</dbReference>
<evidence type="ECO:0000256" key="3">
    <source>
        <dbReference type="ARBA" id="ARBA00022857"/>
    </source>
</evidence>
<dbReference type="GO" id="GO:0008615">
    <property type="term" value="P:pyridoxine biosynthetic process"/>
    <property type="evidence" value="ECO:0007669"/>
    <property type="project" value="UniProtKB-UniRule"/>
</dbReference>
<dbReference type="GO" id="GO:0005737">
    <property type="term" value="C:cytoplasm"/>
    <property type="evidence" value="ECO:0007669"/>
    <property type="project" value="UniProtKB-SubCell"/>
</dbReference>
<evidence type="ECO:0000313" key="8">
    <source>
        <dbReference type="EMBL" id="BAQ47840.1"/>
    </source>
</evidence>
<evidence type="ECO:0000256" key="6">
    <source>
        <dbReference type="ARBA" id="ARBA00023096"/>
    </source>
</evidence>
<dbReference type="GO" id="GO:0042823">
    <property type="term" value="P:pyridoxal phosphate biosynthetic process"/>
    <property type="evidence" value="ECO:0007669"/>
    <property type="project" value="UniProtKB-UniRule"/>
</dbReference>
<feature type="binding site" evidence="7">
    <location>
        <position position="318"/>
    </location>
    <ligand>
        <name>substrate</name>
    </ligand>
</feature>
<dbReference type="STRING" id="270351.Maq22A_c24600"/>
<keyword evidence="4 7" id="KW-0560">Oxidoreductase</keyword>
<keyword evidence="7" id="KW-0460">Magnesium</keyword>
<comment type="catalytic activity">
    <reaction evidence="7">
        <text>4-(phosphooxy)-L-threonine + NAD(+) = 3-amino-2-oxopropyl phosphate + CO2 + NADH</text>
        <dbReference type="Rhea" id="RHEA:32275"/>
        <dbReference type="ChEBI" id="CHEBI:16526"/>
        <dbReference type="ChEBI" id="CHEBI:57279"/>
        <dbReference type="ChEBI" id="CHEBI:57540"/>
        <dbReference type="ChEBI" id="CHEBI:57945"/>
        <dbReference type="ChEBI" id="CHEBI:58452"/>
        <dbReference type="EC" id="1.1.1.262"/>
    </reaction>
</comment>
<comment type="cofactor">
    <cofactor evidence="7">
        <name>Zn(2+)</name>
        <dbReference type="ChEBI" id="CHEBI:29105"/>
    </cofactor>
    <cofactor evidence="7">
        <name>Mg(2+)</name>
        <dbReference type="ChEBI" id="CHEBI:18420"/>
    </cofactor>
    <cofactor evidence="7">
        <name>Co(2+)</name>
        <dbReference type="ChEBI" id="CHEBI:48828"/>
    </cofactor>
    <text evidence="7">Binds 1 divalent metal cation per subunit. Can use ions such as Zn(2+), Mg(2+) or Co(2+).</text>
</comment>
<evidence type="ECO:0000256" key="4">
    <source>
        <dbReference type="ARBA" id="ARBA00023002"/>
    </source>
</evidence>
<feature type="binding site" evidence="7">
    <location>
        <position position="292"/>
    </location>
    <ligand>
        <name>a divalent metal cation</name>
        <dbReference type="ChEBI" id="CHEBI:60240"/>
        <note>ligand shared between dimeric partners</note>
    </ligand>
</feature>
<dbReference type="InterPro" id="IPR037510">
    <property type="entry name" value="PdxA"/>
</dbReference>
<accession>A0A0C6FX52</accession>
<dbReference type="PANTHER" id="PTHR30004">
    <property type="entry name" value="4-HYDROXYTHREONINE-4-PHOSPHATE DEHYDROGENASE"/>
    <property type="match status" value="1"/>
</dbReference>
<evidence type="ECO:0000256" key="2">
    <source>
        <dbReference type="ARBA" id="ARBA00022723"/>
    </source>
</evidence>
<keyword evidence="1 7" id="KW-0963">Cytoplasm</keyword>
<dbReference type="PANTHER" id="PTHR30004:SF6">
    <property type="entry name" value="D-THREONATE 4-PHOSPHATE DEHYDROGENASE"/>
    <property type="match status" value="1"/>
</dbReference>
<reference evidence="8 9" key="1">
    <citation type="journal article" date="2015" name="Genome Announc.">
        <title>Complete Genome Sequence of Methylobacterium aquaticum Strain 22A, Isolated from Racomitrium japonicum Moss.</title>
        <authorList>
            <person name="Tani A."/>
            <person name="Ogura Y."/>
            <person name="Hayashi T."/>
            <person name="Kimbara K."/>
        </authorList>
    </citation>
    <scope>NUCLEOTIDE SEQUENCE [LARGE SCALE GENOMIC DNA]</scope>
    <source>
        <strain evidence="8 9">MA-22A</strain>
    </source>
</reference>
<reference evidence="9" key="2">
    <citation type="submission" date="2015-01" db="EMBL/GenBank/DDBJ databases">
        <title>Complete genome sequence of Methylobacterium aquaticum strain 22A.</title>
        <authorList>
            <person name="Tani A."/>
            <person name="Ogura Y."/>
            <person name="Hayashi T."/>
        </authorList>
    </citation>
    <scope>NUCLEOTIDE SEQUENCE [LARGE SCALE GENOMIC DNA]</scope>
    <source>
        <strain evidence="9">MA-22A</strain>
    </source>
</reference>
<feature type="binding site" evidence="7">
    <location>
        <position position="309"/>
    </location>
    <ligand>
        <name>substrate</name>
    </ligand>
</feature>
<dbReference type="EC" id="1.1.1.262" evidence="7"/>
<feature type="binding site" evidence="7">
    <location>
        <position position="192"/>
    </location>
    <ligand>
        <name>a divalent metal cation</name>
        <dbReference type="ChEBI" id="CHEBI:60240"/>
        <note>ligand shared between dimeric partners</note>
    </ligand>
</feature>
<dbReference type="GO" id="GO:0050570">
    <property type="term" value="F:4-hydroxythreonine-4-phosphate dehydrogenase activity"/>
    <property type="evidence" value="ECO:0007669"/>
    <property type="project" value="UniProtKB-UniRule"/>
</dbReference>
<dbReference type="HAMAP" id="MF_00536">
    <property type="entry name" value="PdxA"/>
    <property type="match status" value="1"/>
</dbReference>
<evidence type="ECO:0000313" key="9">
    <source>
        <dbReference type="Proteomes" id="UP000061432"/>
    </source>
</evidence>
<dbReference type="AlphaFoldDB" id="A0A0C6FX52"/>
<dbReference type="Pfam" id="PF04166">
    <property type="entry name" value="PdxA"/>
    <property type="match status" value="1"/>
</dbReference>
<dbReference type="NCBIfam" id="TIGR00557">
    <property type="entry name" value="pdxA"/>
    <property type="match status" value="1"/>
</dbReference>
<dbReference type="Proteomes" id="UP000061432">
    <property type="component" value="Chromosome"/>
</dbReference>
<evidence type="ECO:0000256" key="1">
    <source>
        <dbReference type="ARBA" id="ARBA00022490"/>
    </source>
</evidence>
<evidence type="ECO:0000256" key="5">
    <source>
        <dbReference type="ARBA" id="ARBA00023027"/>
    </source>
</evidence>
<name>A0A0C6FX52_9HYPH</name>
<keyword evidence="7" id="KW-0862">Zinc</keyword>
<sequence length="359" mass="37298">MARWTNLRHGAPPRTGIPAMTTALALTQGDPAGIGPEITLRAWLAREEHGLAPFFVIGDPEFLGSIAARLGLAVPLVAVEPEEAAAAFARALPVVRLPGGLTVAAEPGQPDPASAAGTLASIDEAVRLVQAGRAPALVTNPIAKHVLYEAGFRHPGHTEYLAALAAAPGAAPPTAVMLLWSEDLAVVPVTIHVALRRVPDLLTADLVVETARIVDRDLRSRFGLAAPRLVLAGLNPHAGETGTMGTEDRDVLAPAVERLRAEGIAITGPHPADTLFHARARATYDVALAPTHDQALIPIKTLAFDEGVNVTLGLPFLRTSPDHGTAFDIAGKGLAMPDSLIAALKLAGRLTRAQDGVAA</sequence>
<dbReference type="GO" id="GO:0000287">
    <property type="term" value="F:magnesium ion binding"/>
    <property type="evidence" value="ECO:0007669"/>
    <property type="project" value="UniProtKB-UniRule"/>
</dbReference>
<feature type="binding site" evidence="7">
    <location>
        <position position="300"/>
    </location>
    <ligand>
        <name>substrate</name>
    </ligand>
</feature>
<dbReference type="KEGG" id="maqu:Maq22A_c24600"/>
<dbReference type="EMBL" id="AP014704">
    <property type="protein sequence ID" value="BAQ47840.1"/>
    <property type="molecule type" value="Genomic_DNA"/>
</dbReference>
<keyword evidence="2 7" id="KW-0479">Metal-binding</keyword>
<dbReference type="GO" id="GO:0008270">
    <property type="term" value="F:zinc ion binding"/>
    <property type="evidence" value="ECO:0007669"/>
    <property type="project" value="UniProtKB-UniRule"/>
</dbReference>
<evidence type="ECO:0000256" key="7">
    <source>
        <dbReference type="HAMAP-Rule" id="MF_00536"/>
    </source>
</evidence>
<proteinExistence type="inferred from homology"/>
<keyword evidence="5 7" id="KW-0520">NAD</keyword>
<keyword evidence="6 7" id="KW-0664">Pyridoxine biosynthesis</keyword>
<gene>
    <name evidence="7 8" type="primary">pdxA</name>
    <name evidence="8" type="ORF">Maq22A_c24600</name>
</gene>
<comment type="subcellular location">
    <subcellularLocation>
        <location evidence="7">Cytoplasm</location>
    </subcellularLocation>
</comment>
<dbReference type="PATRIC" id="fig|270351.10.peg.4724"/>
<comment type="subunit">
    <text evidence="7">Homodimer.</text>
</comment>
<feature type="binding site" evidence="7">
    <location>
        <position position="237"/>
    </location>
    <ligand>
        <name>a divalent metal cation</name>
        <dbReference type="ChEBI" id="CHEBI:60240"/>
        <note>ligand shared between dimeric partners</note>
    </ligand>
</feature>
<keyword evidence="7" id="KW-0170">Cobalt</keyword>
<protein>
    <recommendedName>
        <fullName evidence="7">4-hydroxythreonine-4-phosphate dehydrogenase</fullName>
        <ecNumber evidence="7">1.1.1.262</ecNumber>
    </recommendedName>
    <alternativeName>
        <fullName evidence="7">4-(phosphohydroxy)-L-threonine dehydrogenase</fullName>
    </alternativeName>
</protein>
<feature type="binding site" evidence="7">
    <location>
        <position position="157"/>
    </location>
    <ligand>
        <name>substrate</name>
    </ligand>
</feature>
<dbReference type="InterPro" id="IPR005255">
    <property type="entry name" value="PdxA_fam"/>
</dbReference>
<comment type="pathway">
    <text evidence="7">Cofactor biosynthesis; pyridoxine 5'-phosphate biosynthesis; pyridoxine 5'-phosphate from D-erythrose 4-phosphate: step 4/5.</text>
</comment>